<dbReference type="EMBL" id="ML977615">
    <property type="protein sequence ID" value="KAF1997307.1"/>
    <property type="molecule type" value="Genomic_DNA"/>
</dbReference>
<protein>
    <submittedName>
        <fullName evidence="2">Uncharacterized protein</fullName>
    </submittedName>
</protein>
<evidence type="ECO:0000313" key="3">
    <source>
        <dbReference type="Proteomes" id="UP000799779"/>
    </source>
</evidence>
<gene>
    <name evidence="2" type="ORF">P154DRAFT_524950</name>
</gene>
<dbReference type="AlphaFoldDB" id="A0A6A5W7I5"/>
<organism evidence="2 3">
    <name type="scientific">Amniculicola lignicola CBS 123094</name>
    <dbReference type="NCBI Taxonomy" id="1392246"/>
    <lineage>
        <taxon>Eukaryota</taxon>
        <taxon>Fungi</taxon>
        <taxon>Dikarya</taxon>
        <taxon>Ascomycota</taxon>
        <taxon>Pezizomycotina</taxon>
        <taxon>Dothideomycetes</taxon>
        <taxon>Pleosporomycetidae</taxon>
        <taxon>Pleosporales</taxon>
        <taxon>Amniculicolaceae</taxon>
        <taxon>Amniculicola</taxon>
    </lineage>
</organism>
<reference evidence="2" key="1">
    <citation type="journal article" date="2020" name="Stud. Mycol.">
        <title>101 Dothideomycetes genomes: a test case for predicting lifestyles and emergence of pathogens.</title>
        <authorList>
            <person name="Haridas S."/>
            <person name="Albert R."/>
            <person name="Binder M."/>
            <person name="Bloem J."/>
            <person name="Labutti K."/>
            <person name="Salamov A."/>
            <person name="Andreopoulos B."/>
            <person name="Baker S."/>
            <person name="Barry K."/>
            <person name="Bills G."/>
            <person name="Bluhm B."/>
            <person name="Cannon C."/>
            <person name="Castanera R."/>
            <person name="Culley D."/>
            <person name="Daum C."/>
            <person name="Ezra D."/>
            <person name="Gonzalez J."/>
            <person name="Henrissat B."/>
            <person name="Kuo A."/>
            <person name="Liang C."/>
            <person name="Lipzen A."/>
            <person name="Lutzoni F."/>
            <person name="Magnuson J."/>
            <person name="Mondo S."/>
            <person name="Nolan M."/>
            <person name="Ohm R."/>
            <person name="Pangilinan J."/>
            <person name="Park H.-J."/>
            <person name="Ramirez L."/>
            <person name="Alfaro M."/>
            <person name="Sun H."/>
            <person name="Tritt A."/>
            <person name="Yoshinaga Y."/>
            <person name="Zwiers L.-H."/>
            <person name="Turgeon B."/>
            <person name="Goodwin S."/>
            <person name="Spatafora J."/>
            <person name="Crous P."/>
            <person name="Grigoriev I."/>
        </authorList>
    </citation>
    <scope>NUCLEOTIDE SEQUENCE</scope>
    <source>
        <strain evidence="2">CBS 123094</strain>
    </source>
</reference>
<evidence type="ECO:0000256" key="1">
    <source>
        <dbReference type="SAM" id="SignalP"/>
    </source>
</evidence>
<evidence type="ECO:0000313" key="2">
    <source>
        <dbReference type="EMBL" id="KAF1997307.1"/>
    </source>
</evidence>
<sequence length="74" mass="8464">MGLITVLELLPCLLTGKLFETLTFGATVARRRRMWLGEGREDGLQLNPSYALWVLIRPYVTESAMDDAQMNMCW</sequence>
<dbReference type="Proteomes" id="UP000799779">
    <property type="component" value="Unassembled WGS sequence"/>
</dbReference>
<feature type="chain" id="PRO_5025583557" evidence="1">
    <location>
        <begin position="17"/>
        <end position="74"/>
    </location>
</feature>
<accession>A0A6A5W7I5</accession>
<proteinExistence type="predicted"/>
<feature type="signal peptide" evidence="1">
    <location>
        <begin position="1"/>
        <end position="16"/>
    </location>
</feature>
<keyword evidence="3" id="KW-1185">Reference proteome</keyword>
<keyword evidence="1" id="KW-0732">Signal</keyword>
<name>A0A6A5W7I5_9PLEO</name>